<feature type="domain" description="CGL160/ATPI" evidence="7">
    <location>
        <begin position="198"/>
        <end position="330"/>
    </location>
</feature>
<evidence type="ECO:0000256" key="1">
    <source>
        <dbReference type="ARBA" id="ARBA00004141"/>
    </source>
</evidence>
<accession>A0ABD2Y5B1</accession>
<evidence type="ECO:0000256" key="6">
    <source>
        <dbReference type="SAM" id="Phobius"/>
    </source>
</evidence>
<dbReference type="PANTHER" id="PTHR34118">
    <property type="entry name" value="NF-KAPPA-B INHIBITOR-LIKE PROTEIN-RELATED"/>
    <property type="match status" value="1"/>
</dbReference>
<comment type="subcellular location">
    <subcellularLocation>
        <location evidence="1">Membrane</location>
        <topology evidence="1">Multi-pass membrane protein</topology>
    </subcellularLocation>
</comment>
<feature type="region of interest" description="Disordered" evidence="5">
    <location>
        <begin position="150"/>
        <end position="171"/>
    </location>
</feature>
<keyword evidence="2 6" id="KW-0812">Transmembrane</keyword>
<dbReference type="Proteomes" id="UP001630127">
    <property type="component" value="Unassembled WGS sequence"/>
</dbReference>
<dbReference type="Pfam" id="PF24763">
    <property type="entry name" value="CGL160_C"/>
    <property type="match status" value="1"/>
</dbReference>
<gene>
    <name evidence="8" type="ORF">ACH5RR_037127</name>
</gene>
<keyword evidence="3 6" id="KW-1133">Transmembrane helix</keyword>
<evidence type="ECO:0000259" key="7">
    <source>
        <dbReference type="Pfam" id="PF24763"/>
    </source>
</evidence>
<reference evidence="8 9" key="1">
    <citation type="submission" date="2024-11" db="EMBL/GenBank/DDBJ databases">
        <title>A near-complete genome assembly of Cinchona calisaya.</title>
        <authorList>
            <person name="Lian D.C."/>
            <person name="Zhao X.W."/>
            <person name="Wei L."/>
        </authorList>
    </citation>
    <scope>NUCLEOTIDE SEQUENCE [LARGE SCALE GENOMIC DNA]</scope>
    <source>
        <tissue evidence="8">Nenye</tissue>
    </source>
</reference>
<feature type="region of interest" description="Disordered" evidence="5">
    <location>
        <begin position="13"/>
        <end position="55"/>
    </location>
</feature>
<dbReference type="AlphaFoldDB" id="A0ABD2Y5B1"/>
<evidence type="ECO:0000256" key="4">
    <source>
        <dbReference type="ARBA" id="ARBA00023136"/>
    </source>
</evidence>
<proteinExistence type="predicted"/>
<dbReference type="GO" id="GO:0016020">
    <property type="term" value="C:membrane"/>
    <property type="evidence" value="ECO:0007669"/>
    <property type="project" value="UniProtKB-SubCell"/>
</dbReference>
<feature type="transmembrane region" description="Helical" evidence="6">
    <location>
        <begin position="217"/>
        <end position="236"/>
    </location>
</feature>
<organism evidence="8 9">
    <name type="scientific">Cinchona calisaya</name>
    <dbReference type="NCBI Taxonomy" id="153742"/>
    <lineage>
        <taxon>Eukaryota</taxon>
        <taxon>Viridiplantae</taxon>
        <taxon>Streptophyta</taxon>
        <taxon>Embryophyta</taxon>
        <taxon>Tracheophyta</taxon>
        <taxon>Spermatophyta</taxon>
        <taxon>Magnoliopsida</taxon>
        <taxon>eudicotyledons</taxon>
        <taxon>Gunneridae</taxon>
        <taxon>Pentapetalae</taxon>
        <taxon>asterids</taxon>
        <taxon>lamiids</taxon>
        <taxon>Gentianales</taxon>
        <taxon>Rubiaceae</taxon>
        <taxon>Cinchonoideae</taxon>
        <taxon>Cinchoneae</taxon>
        <taxon>Cinchona</taxon>
    </lineage>
</organism>
<protein>
    <recommendedName>
        <fullName evidence="7">CGL160/ATPI domain-containing protein</fullName>
    </recommendedName>
</protein>
<name>A0ABD2Y5B1_9GENT</name>
<evidence type="ECO:0000313" key="9">
    <source>
        <dbReference type="Proteomes" id="UP001630127"/>
    </source>
</evidence>
<evidence type="ECO:0000256" key="5">
    <source>
        <dbReference type="SAM" id="MobiDB-lite"/>
    </source>
</evidence>
<keyword evidence="4 6" id="KW-0472">Membrane</keyword>
<dbReference type="PANTHER" id="PTHR34118:SF6">
    <property type="entry name" value="PROTEIN CONSERVED ONLY IN THE GREEN LINEAGE 160, CHLOROPLASTIC"/>
    <property type="match status" value="1"/>
</dbReference>
<dbReference type="InterPro" id="IPR056309">
    <property type="entry name" value="CGL160/ATPI_dom"/>
</dbReference>
<feature type="transmembrane region" description="Helical" evidence="6">
    <location>
        <begin position="304"/>
        <end position="323"/>
    </location>
</feature>
<comment type="caution">
    <text evidence="8">The sequence shown here is derived from an EMBL/GenBank/DDBJ whole genome shotgun (WGS) entry which is preliminary data.</text>
</comment>
<sequence>MAVVNCHISLTLSQDSSTNPSSAASPTPRQTKILLPKKKPQKWSTGMAPGEWGGPPTTTKLRKYWGGQVEDPLTCDDFIWNKDFMDRMKKLIEYPADDENSSSDPFISPSKEESSGFLSLNRVMSLDNLEVDLSKELMTPSKTIVEEDAVETQAAATASRRWRPAPTRREKEKWDRATKAATGGSDLMLREIRQPKGDPEVLAAQYREQYFKLKKKLQFLTLGIGGIGVISAYISYTPGIAASYGAGLLGSLAYMRMLGNTVDSMADGAKGLIKGAAGQPRLLVPVVLVMIFNKWNGILVPEYGFIHLELIPMLVGFFTYKIATFFQTIEEAITVTGEKTQV</sequence>
<evidence type="ECO:0000256" key="2">
    <source>
        <dbReference type="ARBA" id="ARBA00022692"/>
    </source>
</evidence>
<feature type="compositionally biased region" description="Low complexity" evidence="5">
    <location>
        <begin position="16"/>
        <end position="28"/>
    </location>
</feature>
<keyword evidence="9" id="KW-1185">Reference proteome</keyword>
<evidence type="ECO:0000313" key="8">
    <source>
        <dbReference type="EMBL" id="KAL3502678.1"/>
    </source>
</evidence>
<dbReference type="EMBL" id="JBJUIK010000015">
    <property type="protein sequence ID" value="KAL3502678.1"/>
    <property type="molecule type" value="Genomic_DNA"/>
</dbReference>
<evidence type="ECO:0000256" key="3">
    <source>
        <dbReference type="ARBA" id="ARBA00022989"/>
    </source>
</evidence>